<dbReference type="Proteomes" id="UP000238565">
    <property type="component" value="Unassembled WGS sequence"/>
</dbReference>
<dbReference type="SUPFAM" id="SSF48498">
    <property type="entry name" value="Tetracyclin repressor-like, C-terminal domain"/>
    <property type="match status" value="1"/>
</dbReference>
<protein>
    <submittedName>
        <fullName evidence="4">TetR/AcrR family transcriptional regulator</fullName>
    </submittedName>
</protein>
<dbReference type="InterPro" id="IPR050109">
    <property type="entry name" value="HTH-type_TetR-like_transc_reg"/>
</dbReference>
<dbReference type="SUPFAM" id="SSF46689">
    <property type="entry name" value="Homeodomain-like"/>
    <property type="match status" value="1"/>
</dbReference>
<dbReference type="InterPro" id="IPR009057">
    <property type="entry name" value="Homeodomain-like_sf"/>
</dbReference>
<dbReference type="PRINTS" id="PR00455">
    <property type="entry name" value="HTHTETR"/>
</dbReference>
<dbReference type="AlphaFoldDB" id="A0A2S7I5I5"/>
<sequence>MEHSTDKKILYTAEKLFAEKGFDATSTRDIAKSAGVNVSMISYYFGSKEKLFEEIFKVRMKEGQSFAYEILENPQLNEWEKLIKIIGNYINRVKTLPEFYSILQSVYNINNSGNEQILSFLRTSKIGYIKIYQRILEEGCENGVFTKKPDLFFLHSVIVGTVFYSKQGMNLYRELSGNQSDEYYNIYYDNLTQNLTILLKDLLGYEQEN</sequence>
<reference evidence="4 5" key="1">
    <citation type="submission" date="2018-02" db="EMBL/GenBank/DDBJ databases">
        <title>Draft genome sequence of bacterial isolates from marine environment.</title>
        <authorList>
            <person name="Singh S.K."/>
            <person name="Hill R."/>
            <person name="Major S."/>
            <person name="Cai H."/>
            <person name="Li Y."/>
        </authorList>
    </citation>
    <scope>NUCLEOTIDE SEQUENCE [LARGE SCALE GENOMIC DNA]</scope>
    <source>
        <strain evidence="4 5">IMET F</strain>
    </source>
</reference>
<evidence type="ECO:0000313" key="5">
    <source>
        <dbReference type="Proteomes" id="UP000238565"/>
    </source>
</evidence>
<dbReference type="PANTHER" id="PTHR30328:SF54">
    <property type="entry name" value="HTH-TYPE TRANSCRIPTIONAL REPRESSOR SCO4008"/>
    <property type="match status" value="1"/>
</dbReference>
<dbReference type="PROSITE" id="PS50977">
    <property type="entry name" value="HTH_TETR_2"/>
    <property type="match status" value="1"/>
</dbReference>
<dbReference type="GO" id="GO:0003677">
    <property type="term" value="F:DNA binding"/>
    <property type="evidence" value="ECO:0007669"/>
    <property type="project" value="UniProtKB-UniRule"/>
</dbReference>
<dbReference type="InterPro" id="IPR036271">
    <property type="entry name" value="Tet_transcr_reg_TetR-rel_C_sf"/>
</dbReference>
<dbReference type="RefSeq" id="WP_104793512.1">
    <property type="nucleotide sequence ID" value="NZ_PTPZ01000003.1"/>
</dbReference>
<dbReference type="PANTHER" id="PTHR30328">
    <property type="entry name" value="TRANSCRIPTIONAL REPRESSOR"/>
    <property type="match status" value="1"/>
</dbReference>
<dbReference type="InterPro" id="IPR001647">
    <property type="entry name" value="HTH_TetR"/>
</dbReference>
<dbReference type="EMBL" id="PTPZ01000003">
    <property type="protein sequence ID" value="PPZ91826.1"/>
    <property type="molecule type" value="Genomic_DNA"/>
</dbReference>
<comment type="caution">
    <text evidence="4">The sequence shown here is derived from an EMBL/GenBank/DDBJ whole genome shotgun (WGS) entry which is preliminary data.</text>
</comment>
<evidence type="ECO:0000313" key="4">
    <source>
        <dbReference type="EMBL" id="PPZ91826.1"/>
    </source>
</evidence>
<keyword evidence="1 2" id="KW-0238">DNA-binding</keyword>
<feature type="DNA-binding region" description="H-T-H motif" evidence="2">
    <location>
        <begin position="26"/>
        <end position="45"/>
    </location>
</feature>
<feature type="domain" description="HTH tetR-type" evidence="3">
    <location>
        <begin position="3"/>
        <end position="63"/>
    </location>
</feature>
<gene>
    <name evidence="4" type="ORF">C3729_07130</name>
</gene>
<accession>A0A2S7I5I5</accession>
<evidence type="ECO:0000256" key="2">
    <source>
        <dbReference type="PROSITE-ProRule" id="PRU00335"/>
    </source>
</evidence>
<evidence type="ECO:0000259" key="3">
    <source>
        <dbReference type="PROSITE" id="PS50977"/>
    </source>
</evidence>
<organism evidence="4 5">
    <name type="scientific">Cloacibacterium normanense</name>
    <dbReference type="NCBI Taxonomy" id="237258"/>
    <lineage>
        <taxon>Bacteria</taxon>
        <taxon>Pseudomonadati</taxon>
        <taxon>Bacteroidota</taxon>
        <taxon>Flavobacteriia</taxon>
        <taxon>Flavobacteriales</taxon>
        <taxon>Weeksellaceae</taxon>
    </lineage>
</organism>
<proteinExistence type="predicted"/>
<dbReference type="Pfam" id="PF00440">
    <property type="entry name" value="TetR_N"/>
    <property type="match status" value="1"/>
</dbReference>
<evidence type="ECO:0000256" key="1">
    <source>
        <dbReference type="ARBA" id="ARBA00023125"/>
    </source>
</evidence>
<name>A0A2S7I5I5_9FLAO</name>
<dbReference type="Gene3D" id="1.10.357.10">
    <property type="entry name" value="Tetracycline Repressor, domain 2"/>
    <property type="match status" value="1"/>
</dbReference>